<proteinExistence type="predicted"/>
<evidence type="ECO:0000259" key="3">
    <source>
        <dbReference type="Pfam" id="PF06580"/>
    </source>
</evidence>
<evidence type="ECO:0000256" key="1">
    <source>
        <dbReference type="SAM" id="Coils"/>
    </source>
</evidence>
<dbReference type="SUPFAM" id="SSF63829">
    <property type="entry name" value="Calcium-dependent phosphotriesterase"/>
    <property type="match status" value="2"/>
</dbReference>
<evidence type="ECO:0000313" key="5">
    <source>
        <dbReference type="EMBL" id="NJC27317.1"/>
    </source>
</evidence>
<sequence>MRFLLLLILLLPLTAATQPYGFLTWSVEDGLPQSQVTALAEDERGYLWVGTNGGGVARFDGANFRPYGVADGLTDNFVRGLLVGDNNQLYALTRRGLAVMNADSSGFSAVKFTGNMNGLFDADAGAVQWGELQFSDDHSQITYATTNYVFTLQLGQQGWIVTKETNPYIQDGPELDLNGGQTIKGTRDRGLLLLNRGEPTANYTEEAGDLPHNYVLSLLKDRQGRAWIGTSGGGLVRMIPTGLRYFDAGDGLLGNRVYALHAARDGKLWISASAKGIQYLEAGQFQQPPIEDPTRGVKIPSITEDGAGRLYFATDGRGVVVLDSNRVSSLTRRSGLNSDFVLKVLPTGMNSVMVASYSKGLNEVEYFPEQDSFSVNSYGMDDGIVVESLSSIIPCQDGFLLGGTDGRIQLWSPARGGKMTGKEVRVFEESSGLPPGRVSTMLLRRGTQLWVAVQGYGLYYTDLRLKEIRFFPLPARFRKVSTNIFQLADDPNGSAIWLGTERGLTRVFLNADGRPDYYRNYGRAEGFLGGETTRDAVTVDSLGRLWFGTLNGMVRYEDDRGDGFLAPPPTFLERINLFYNPVQPEDYQLENQVPTFTAAKNHFQFRFSAVDLTYPDRLRYRFRLRGEEMDWSPLTDERAVRYAGLSPGRYTFLVAATTDGKTFGEPATYTFEIETPVIRSAWFLGLVTLLISGLVIGGSYVLYRRVQRKEAALREELETQNRLLELEQKARQLQMNPHFIFNALNSIRGLVDGNHDVEARERITKFATLMRGILNNSRQEMISLEEEVQVLREYIEMERFCQKFPIEYTIDIPDNIDPEEVSLPPMLLQPFVENAILHGLAGKEGGGRIDLSFVLRGRRMQCLVEDNGVGRRVAAERKNDRTATHKSVAVEVTGERLRASGGTLTIEDREGGGTRVEVVVPVEIW</sequence>
<name>A0ABX0XF02_9BACT</name>
<accession>A0ABX0XF02</accession>
<dbReference type="InterPro" id="IPR050640">
    <property type="entry name" value="Bact_2-comp_sensor_kinase"/>
</dbReference>
<dbReference type="Pfam" id="PF07494">
    <property type="entry name" value="Reg_prop"/>
    <property type="match status" value="2"/>
</dbReference>
<keyword evidence="1" id="KW-0175">Coiled coil</keyword>
<dbReference type="PANTHER" id="PTHR34220">
    <property type="entry name" value="SENSOR HISTIDINE KINASE YPDA"/>
    <property type="match status" value="1"/>
</dbReference>
<keyword evidence="2" id="KW-0472">Membrane</keyword>
<dbReference type="InterPro" id="IPR011110">
    <property type="entry name" value="Reg_prop"/>
</dbReference>
<dbReference type="Gene3D" id="2.130.10.10">
    <property type="entry name" value="YVTN repeat-like/Quinoprotein amine dehydrogenase"/>
    <property type="match status" value="3"/>
</dbReference>
<dbReference type="InterPro" id="IPR036890">
    <property type="entry name" value="HATPase_C_sf"/>
</dbReference>
<feature type="domain" description="Two component regulator three Y" evidence="4">
    <location>
        <begin position="613"/>
        <end position="673"/>
    </location>
</feature>
<dbReference type="InterPro" id="IPR011123">
    <property type="entry name" value="Y_Y_Y"/>
</dbReference>
<evidence type="ECO:0000313" key="6">
    <source>
        <dbReference type="Proteomes" id="UP000770785"/>
    </source>
</evidence>
<dbReference type="Proteomes" id="UP000770785">
    <property type="component" value="Unassembled WGS sequence"/>
</dbReference>
<organism evidence="5 6">
    <name type="scientific">Neolewinella antarctica</name>
    <dbReference type="NCBI Taxonomy" id="442734"/>
    <lineage>
        <taxon>Bacteria</taxon>
        <taxon>Pseudomonadati</taxon>
        <taxon>Bacteroidota</taxon>
        <taxon>Saprospiria</taxon>
        <taxon>Saprospirales</taxon>
        <taxon>Lewinellaceae</taxon>
        <taxon>Neolewinella</taxon>
    </lineage>
</organism>
<dbReference type="EMBL" id="JAATJH010000004">
    <property type="protein sequence ID" value="NJC27317.1"/>
    <property type="molecule type" value="Genomic_DNA"/>
</dbReference>
<gene>
    <name evidence="5" type="ORF">GGR27_002830</name>
</gene>
<keyword evidence="2" id="KW-0812">Transmembrane</keyword>
<keyword evidence="6" id="KW-1185">Reference proteome</keyword>
<feature type="domain" description="Signal transduction histidine kinase internal region" evidence="3">
    <location>
        <begin position="727"/>
        <end position="800"/>
    </location>
</feature>
<dbReference type="RefSeq" id="WP_168038290.1">
    <property type="nucleotide sequence ID" value="NZ_JAATJH010000004.1"/>
</dbReference>
<dbReference type="SUPFAM" id="SSF55874">
    <property type="entry name" value="ATPase domain of HSP90 chaperone/DNA topoisomerase II/histidine kinase"/>
    <property type="match status" value="1"/>
</dbReference>
<dbReference type="GO" id="GO:0016301">
    <property type="term" value="F:kinase activity"/>
    <property type="evidence" value="ECO:0007669"/>
    <property type="project" value="UniProtKB-KW"/>
</dbReference>
<keyword evidence="5" id="KW-0808">Transferase</keyword>
<dbReference type="InterPro" id="IPR013783">
    <property type="entry name" value="Ig-like_fold"/>
</dbReference>
<feature type="transmembrane region" description="Helical" evidence="2">
    <location>
        <begin position="681"/>
        <end position="703"/>
    </location>
</feature>
<comment type="caution">
    <text evidence="5">The sequence shown here is derived from an EMBL/GenBank/DDBJ whole genome shotgun (WGS) entry which is preliminary data.</text>
</comment>
<dbReference type="PANTHER" id="PTHR34220:SF7">
    <property type="entry name" value="SENSOR HISTIDINE KINASE YPDA"/>
    <property type="match status" value="1"/>
</dbReference>
<evidence type="ECO:0000259" key="4">
    <source>
        <dbReference type="Pfam" id="PF07495"/>
    </source>
</evidence>
<reference evidence="5 6" key="1">
    <citation type="submission" date="2020-03" db="EMBL/GenBank/DDBJ databases">
        <title>Genomic Encyclopedia of Type Strains, Phase IV (KMG-IV): sequencing the most valuable type-strain genomes for metagenomic binning, comparative biology and taxonomic classification.</title>
        <authorList>
            <person name="Goeker M."/>
        </authorList>
    </citation>
    <scope>NUCLEOTIDE SEQUENCE [LARGE SCALE GENOMIC DNA]</scope>
    <source>
        <strain evidence="5 6">DSM 105096</strain>
    </source>
</reference>
<dbReference type="Pfam" id="PF06580">
    <property type="entry name" value="His_kinase"/>
    <property type="match status" value="1"/>
</dbReference>
<feature type="coiled-coil region" evidence="1">
    <location>
        <begin position="703"/>
        <end position="736"/>
    </location>
</feature>
<protein>
    <submittedName>
        <fullName evidence="5">Ligand-binding sensor domain-containing protein/signal transduction histidine kinase</fullName>
    </submittedName>
</protein>
<dbReference type="InterPro" id="IPR010559">
    <property type="entry name" value="Sig_transdc_His_kin_internal"/>
</dbReference>
<dbReference type="Gene3D" id="2.60.40.10">
    <property type="entry name" value="Immunoglobulins"/>
    <property type="match status" value="1"/>
</dbReference>
<dbReference type="Gene3D" id="3.30.565.10">
    <property type="entry name" value="Histidine kinase-like ATPase, C-terminal domain"/>
    <property type="match status" value="1"/>
</dbReference>
<keyword evidence="2" id="KW-1133">Transmembrane helix</keyword>
<dbReference type="InterPro" id="IPR015943">
    <property type="entry name" value="WD40/YVTN_repeat-like_dom_sf"/>
</dbReference>
<keyword evidence="5" id="KW-0418">Kinase</keyword>
<dbReference type="Pfam" id="PF07495">
    <property type="entry name" value="Y_Y_Y"/>
    <property type="match status" value="1"/>
</dbReference>
<evidence type="ECO:0000256" key="2">
    <source>
        <dbReference type="SAM" id="Phobius"/>
    </source>
</evidence>